<dbReference type="RefSeq" id="YP_009146726.1">
    <property type="nucleotide sequence ID" value="NC_027331.1"/>
</dbReference>
<dbReference type="EMBL" id="KM236240">
    <property type="protein sequence ID" value="AIX12264.1"/>
    <property type="molecule type" value="Genomic_DNA"/>
</dbReference>
<accession>A0A0A0YPJ8</accession>
<dbReference type="Proteomes" id="UP000030323">
    <property type="component" value="Segment"/>
</dbReference>
<name>A0A0A0YPJ8_9CAUD</name>
<evidence type="ECO:0000313" key="1">
    <source>
        <dbReference type="EMBL" id="AIX12264.1"/>
    </source>
</evidence>
<dbReference type="KEGG" id="vg:24721892"/>
<keyword evidence="2" id="KW-1185">Reference proteome</keyword>
<dbReference type="GeneID" id="24721892"/>
<proteinExistence type="predicted"/>
<organism evidence="1 2">
    <name type="scientific">Citrobacter phage Moon</name>
    <dbReference type="NCBI Taxonomy" id="1540095"/>
    <lineage>
        <taxon>Viruses</taxon>
        <taxon>Duplodnaviria</taxon>
        <taxon>Heunggongvirae</taxon>
        <taxon>Uroviricota</taxon>
        <taxon>Caudoviricetes</taxon>
        <taxon>Pantevenvirales</taxon>
        <taxon>Straboviridae</taxon>
        <taxon>Tevenvirinae</taxon>
        <taxon>Moonvirus</taxon>
        <taxon>Moonvirus moon</taxon>
    </lineage>
</organism>
<gene>
    <name evidence="1" type="ORF">CPT_Moon293</name>
</gene>
<evidence type="ECO:0000313" key="2">
    <source>
        <dbReference type="Proteomes" id="UP000030323"/>
    </source>
</evidence>
<reference evidence="1 2" key="1">
    <citation type="journal article" date="2015" name="Genome Announc.">
        <title>Complete Genome Sequence of Citrobacter freundii Myophage Moon.</title>
        <authorList>
            <person name="Edwards G.B."/>
            <person name="Luna A.J."/>
            <person name="Hernandez A.C."/>
            <person name="Kuty Everett G.F."/>
        </authorList>
    </citation>
    <scope>NUCLEOTIDE SEQUENCE [LARGE SCALE GENOMIC DNA]</scope>
</reference>
<protein>
    <submittedName>
        <fullName evidence="1">Uncharacterized protein</fullName>
    </submittedName>
</protein>
<sequence>MERYYLKNRASKEIVTATFDANEEGDWTILDFDGEQPYFGSKEELERIRSGLCNDSWSYEISKFVKLAIKLELLDIIEVEL</sequence>